<dbReference type="InterPro" id="IPR008972">
    <property type="entry name" value="Cupredoxin"/>
</dbReference>
<feature type="chain" id="PRO_5037137637" evidence="1">
    <location>
        <begin position="30"/>
        <end position="111"/>
    </location>
</feature>
<feature type="domain" description="EfeO-type cupredoxin-like" evidence="2">
    <location>
        <begin position="18"/>
        <end position="109"/>
    </location>
</feature>
<dbReference type="InterPro" id="IPR028096">
    <property type="entry name" value="EfeO_Cupredoxin"/>
</dbReference>
<comment type="caution">
    <text evidence="3">The sequence shown here is derived from an EMBL/GenBank/DDBJ whole genome shotgun (WGS) entry which is preliminary data.</text>
</comment>
<proteinExistence type="predicted"/>
<dbReference type="InterPro" id="IPR052721">
    <property type="entry name" value="ET_Amicyanin"/>
</dbReference>
<keyword evidence="1" id="KW-0732">Signal</keyword>
<dbReference type="AlphaFoldDB" id="A0A937CN82"/>
<dbReference type="Gene3D" id="2.60.40.420">
    <property type="entry name" value="Cupredoxins - blue copper proteins"/>
    <property type="match status" value="1"/>
</dbReference>
<gene>
    <name evidence="3" type="ORF">JJB09_24520</name>
</gene>
<dbReference type="Proteomes" id="UP000633219">
    <property type="component" value="Unassembled WGS sequence"/>
</dbReference>
<evidence type="ECO:0000313" key="4">
    <source>
        <dbReference type="Proteomes" id="UP000633219"/>
    </source>
</evidence>
<evidence type="ECO:0000259" key="2">
    <source>
        <dbReference type="Pfam" id="PF13473"/>
    </source>
</evidence>
<dbReference type="PANTHER" id="PTHR36507">
    <property type="entry name" value="BLL1555 PROTEIN"/>
    <property type="match status" value="1"/>
</dbReference>
<name>A0A937CN82_9HYPH</name>
<sequence>MKLRKSKKAISFVPVFLLLAAGHWPAARAAEYEIAITKMKFAAVPDVLHVGDVINWRNDDMFRHTATARDGGFDVDLPPHSRQSMKVDKAGSFAFYCRFHPAMKGTLSVQP</sequence>
<organism evidence="3 4">
    <name type="scientific">Rhizobium setariae</name>
    <dbReference type="NCBI Taxonomy" id="2801340"/>
    <lineage>
        <taxon>Bacteria</taxon>
        <taxon>Pseudomonadati</taxon>
        <taxon>Pseudomonadota</taxon>
        <taxon>Alphaproteobacteria</taxon>
        <taxon>Hyphomicrobiales</taxon>
        <taxon>Rhizobiaceae</taxon>
        <taxon>Rhizobium/Agrobacterium group</taxon>
        <taxon>Rhizobium</taxon>
    </lineage>
</organism>
<dbReference type="Pfam" id="PF13473">
    <property type="entry name" value="Cupredoxin_1"/>
    <property type="match status" value="1"/>
</dbReference>
<evidence type="ECO:0000256" key="1">
    <source>
        <dbReference type="SAM" id="SignalP"/>
    </source>
</evidence>
<dbReference type="EMBL" id="JAEQNC010000019">
    <property type="protein sequence ID" value="MBL0375185.1"/>
    <property type="molecule type" value="Genomic_DNA"/>
</dbReference>
<evidence type="ECO:0000313" key="3">
    <source>
        <dbReference type="EMBL" id="MBL0375185.1"/>
    </source>
</evidence>
<dbReference type="SUPFAM" id="SSF49503">
    <property type="entry name" value="Cupredoxins"/>
    <property type="match status" value="1"/>
</dbReference>
<feature type="signal peptide" evidence="1">
    <location>
        <begin position="1"/>
        <end position="29"/>
    </location>
</feature>
<dbReference type="PANTHER" id="PTHR36507:SF1">
    <property type="entry name" value="BLL1555 PROTEIN"/>
    <property type="match status" value="1"/>
</dbReference>
<keyword evidence="4" id="KW-1185">Reference proteome</keyword>
<accession>A0A937CN82</accession>
<dbReference type="RefSeq" id="WP_201663731.1">
    <property type="nucleotide sequence ID" value="NZ_JAEQNC010000019.1"/>
</dbReference>
<protein>
    <submittedName>
        <fullName evidence="3">Cupredoxin domain-containing protein</fullName>
    </submittedName>
</protein>
<reference evidence="3" key="1">
    <citation type="submission" date="2021-01" db="EMBL/GenBank/DDBJ databases">
        <title>Rhizobium sp. strain KVB221 16S ribosomal RNA gene Genome sequencing and assembly.</title>
        <authorList>
            <person name="Kang M."/>
        </authorList>
    </citation>
    <scope>NUCLEOTIDE SEQUENCE</scope>
    <source>
        <strain evidence="3">KVB221</strain>
    </source>
</reference>